<organism evidence="1 2">
    <name type="scientific">Pyrenophora teres f. teres</name>
    <dbReference type="NCBI Taxonomy" id="97479"/>
    <lineage>
        <taxon>Eukaryota</taxon>
        <taxon>Fungi</taxon>
        <taxon>Dikarya</taxon>
        <taxon>Ascomycota</taxon>
        <taxon>Pezizomycotina</taxon>
        <taxon>Dothideomycetes</taxon>
        <taxon>Pleosporomycetidae</taxon>
        <taxon>Pleosporales</taxon>
        <taxon>Pleosporineae</taxon>
        <taxon>Pleosporaceae</taxon>
        <taxon>Pyrenophora</taxon>
    </lineage>
</organism>
<gene>
    <name evidence="1" type="ORF">PTTW11_08933</name>
</gene>
<protein>
    <submittedName>
        <fullName evidence="1">Methyltransf-16 multi-domain protein</fullName>
    </submittedName>
</protein>
<name>A0A6S6WAP1_9PLEO</name>
<dbReference type="GO" id="GO:0005829">
    <property type="term" value="C:cytosol"/>
    <property type="evidence" value="ECO:0007669"/>
    <property type="project" value="TreeGrafter"/>
</dbReference>
<sequence>MRYIRFLKTPRIVPEKGTSRSHLHCLITITSDLGDSFLPYDIQLAAELLACTNAGEHVAVWKTVQWTSGMRSLPITLPLPNSQLPSSLLRIKIGPEPKKPHDEYAALLEREAQGVVSAWSPPFTPHVDTVKLVERRFKLPNELTISIWEETGESIARHLWDAGIALSCQLTDLKDPNTDIARALLPTPPTFPLHILELGTGCGMVGITLAQILPNAKVLLTDLPLAQDIAQRNIDQATQAQSLSLGFLALDWDVDLASQLPPASVPVDLVIAADCTYNPDSSPSLVRTLVRLAESSPNIIVAIAMKMRHSSEQVFFGLMQRAGFVEMANLKFPLPGDVQVGEEMVHLHVYRKLVPDT</sequence>
<dbReference type="PANTHER" id="PTHR14614:SF132">
    <property type="entry name" value="PROTEIN-LYSINE METHYLTRANSFERASE C42C1.13"/>
    <property type="match status" value="1"/>
</dbReference>
<dbReference type="Gene3D" id="3.40.50.150">
    <property type="entry name" value="Vaccinia Virus protein VP39"/>
    <property type="match status" value="1"/>
</dbReference>
<dbReference type="GO" id="GO:0008757">
    <property type="term" value="F:S-adenosylmethionine-dependent methyltransferase activity"/>
    <property type="evidence" value="ECO:0007669"/>
    <property type="project" value="UniProtKB-ARBA"/>
</dbReference>
<evidence type="ECO:0000313" key="1">
    <source>
        <dbReference type="EMBL" id="CAE7201903.1"/>
    </source>
</evidence>
<dbReference type="InterPro" id="IPR029063">
    <property type="entry name" value="SAM-dependent_MTases_sf"/>
</dbReference>
<dbReference type="SUPFAM" id="SSF53335">
    <property type="entry name" value="S-adenosyl-L-methionine-dependent methyltransferases"/>
    <property type="match status" value="1"/>
</dbReference>
<evidence type="ECO:0000313" key="2">
    <source>
        <dbReference type="Proteomes" id="UP000472372"/>
    </source>
</evidence>
<accession>A0A6S6WAP1</accession>
<dbReference type="AlphaFoldDB" id="A0A6S6WAP1"/>
<dbReference type="Pfam" id="PF10294">
    <property type="entry name" value="Methyltransf_16"/>
    <property type="match status" value="1"/>
</dbReference>
<dbReference type="InterPro" id="IPR019410">
    <property type="entry name" value="Methyltransf_16"/>
</dbReference>
<proteinExistence type="predicted"/>
<reference evidence="1" key="1">
    <citation type="submission" date="2021-02" db="EMBL/GenBank/DDBJ databases">
        <authorList>
            <person name="Syme A R."/>
            <person name="Syme A R."/>
            <person name="Moolhuijzen P."/>
        </authorList>
    </citation>
    <scope>NUCLEOTIDE SEQUENCE</scope>
    <source>
        <strain evidence="1">W1-1</strain>
    </source>
</reference>
<dbReference type="Proteomes" id="UP000472372">
    <property type="component" value="Chromosome 8"/>
</dbReference>
<dbReference type="EMBL" id="HG992984">
    <property type="protein sequence ID" value="CAE7201903.1"/>
    <property type="molecule type" value="Genomic_DNA"/>
</dbReference>
<dbReference type="PANTHER" id="PTHR14614">
    <property type="entry name" value="HEPATOCELLULAR CARCINOMA-ASSOCIATED ANTIGEN"/>
    <property type="match status" value="1"/>
</dbReference>